<dbReference type="GO" id="GO:0046872">
    <property type="term" value="F:metal ion binding"/>
    <property type="evidence" value="ECO:0007669"/>
    <property type="project" value="UniProtKB-KW"/>
</dbReference>
<dbReference type="PATRIC" id="fig|571913.6.peg.4084"/>
<evidence type="ECO:0000256" key="6">
    <source>
        <dbReference type="ARBA" id="ARBA00023004"/>
    </source>
</evidence>
<evidence type="ECO:0000256" key="2">
    <source>
        <dbReference type="ARBA" id="ARBA00005896"/>
    </source>
</evidence>
<gene>
    <name evidence="8" type="ORF">VV02_20145</name>
</gene>
<feature type="domain" description="TauD/TfdA-like" evidence="7">
    <location>
        <begin position="10"/>
        <end position="273"/>
    </location>
</feature>
<proteinExistence type="inferred from homology"/>
<sequence>MTTIATDRAVRRLTAHIGAEISGIDLTQPLAGSDVEFINAALLEHKALVFRDAPLDDAGQQQFAESFGQLTTAHPTVPSVDGAPNVLPVDSEGGMPANRWHTDVTFVVNPPKASTLVSHVVAPYGGETLIANTAAAYRDLPEPLRAFAETLWAVHTNDHDYAVIPEDLDEQAKLRREIFTSTTFESLHPVVRVHPETCEKGLFLGGFATRLKGLTTSDSRDLIRIFQSYITRPENIVRVTWQPGQLVLFDNRITQHYAPDNYNREPRRLHRVTVAGDVPKSVSGESSTSLIGDASHYTVA</sequence>
<comment type="similarity">
    <text evidence="2">Belongs to the TfdA dioxygenase family.</text>
</comment>
<dbReference type="GO" id="GO:0016706">
    <property type="term" value="F:2-oxoglutarate-dependent dioxygenase activity"/>
    <property type="evidence" value="ECO:0007669"/>
    <property type="project" value="TreeGrafter"/>
</dbReference>
<dbReference type="Gene3D" id="3.60.130.10">
    <property type="entry name" value="Clavaminate synthase-like"/>
    <property type="match status" value="1"/>
</dbReference>
<evidence type="ECO:0000256" key="5">
    <source>
        <dbReference type="ARBA" id="ARBA00023002"/>
    </source>
</evidence>
<dbReference type="Proteomes" id="UP000066480">
    <property type="component" value="Chromosome"/>
</dbReference>
<accession>A0A0K1JLL5</accession>
<evidence type="ECO:0000256" key="3">
    <source>
        <dbReference type="ARBA" id="ARBA00022723"/>
    </source>
</evidence>
<organism evidence="8 9">
    <name type="scientific">Luteipulveratus mongoliensis</name>
    <dbReference type="NCBI Taxonomy" id="571913"/>
    <lineage>
        <taxon>Bacteria</taxon>
        <taxon>Bacillati</taxon>
        <taxon>Actinomycetota</taxon>
        <taxon>Actinomycetes</taxon>
        <taxon>Micrococcales</taxon>
        <taxon>Dermacoccaceae</taxon>
        <taxon>Luteipulveratus</taxon>
    </lineage>
</organism>
<dbReference type="InterPro" id="IPR051323">
    <property type="entry name" value="AtsK-like"/>
</dbReference>
<evidence type="ECO:0000313" key="9">
    <source>
        <dbReference type="Proteomes" id="UP000066480"/>
    </source>
</evidence>
<evidence type="ECO:0000256" key="1">
    <source>
        <dbReference type="ARBA" id="ARBA00001954"/>
    </source>
</evidence>
<evidence type="ECO:0000313" key="8">
    <source>
        <dbReference type="EMBL" id="AKU17614.1"/>
    </source>
</evidence>
<dbReference type="KEGG" id="lmoi:VV02_20145"/>
<dbReference type="PANTHER" id="PTHR30468">
    <property type="entry name" value="ALPHA-KETOGLUTARATE-DEPENDENT SULFONATE DIOXYGENASE"/>
    <property type="match status" value="1"/>
</dbReference>
<dbReference type="PANTHER" id="PTHR30468:SF5">
    <property type="entry name" value="ALPHA-KETOGLUTARATE-DEPENDENT SULFATE ESTER DIOXYGENASE"/>
    <property type="match status" value="1"/>
</dbReference>
<dbReference type="STRING" id="571913.VV02_20145"/>
<keyword evidence="9" id="KW-1185">Reference proteome</keyword>
<dbReference type="GO" id="GO:0005737">
    <property type="term" value="C:cytoplasm"/>
    <property type="evidence" value="ECO:0007669"/>
    <property type="project" value="TreeGrafter"/>
</dbReference>
<comment type="cofactor">
    <cofactor evidence="1">
        <name>Fe(2+)</name>
        <dbReference type="ChEBI" id="CHEBI:29033"/>
    </cofactor>
</comment>
<reference evidence="8 9" key="1">
    <citation type="submission" date="2015-03" db="EMBL/GenBank/DDBJ databases">
        <title>Luteipulveratus halotolerans sp. nov., a novel actinobacterium (Dermacoccaceae) from Sarawak, Malaysia.</title>
        <authorList>
            <person name="Juboi H."/>
            <person name="Basik A."/>
            <person name="Shamsul S.S."/>
            <person name="Arnold P."/>
            <person name="Schmitt E.K."/>
            <person name="Sanglier J.-J."/>
            <person name="Yeo T."/>
        </authorList>
    </citation>
    <scope>NUCLEOTIDE SEQUENCE [LARGE SCALE GENOMIC DNA]</scope>
    <source>
        <strain evidence="8 9">MN07-A0370</strain>
    </source>
</reference>
<dbReference type="SUPFAM" id="SSF51197">
    <property type="entry name" value="Clavaminate synthase-like"/>
    <property type="match status" value="1"/>
</dbReference>
<dbReference type="InterPro" id="IPR003819">
    <property type="entry name" value="TauD/TfdA-like"/>
</dbReference>
<keyword evidence="6" id="KW-0408">Iron</keyword>
<dbReference type="Pfam" id="PF02668">
    <property type="entry name" value="TauD"/>
    <property type="match status" value="1"/>
</dbReference>
<dbReference type="EMBL" id="CP011112">
    <property type="protein sequence ID" value="AKU17614.1"/>
    <property type="molecule type" value="Genomic_DNA"/>
</dbReference>
<protein>
    <submittedName>
        <fullName evidence="8">Taurine dioxygenase</fullName>
    </submittedName>
</protein>
<dbReference type="InterPro" id="IPR042098">
    <property type="entry name" value="TauD-like_sf"/>
</dbReference>
<name>A0A0K1JLL5_9MICO</name>
<dbReference type="RefSeq" id="WP_052594423.1">
    <property type="nucleotide sequence ID" value="NZ_CP011112.1"/>
</dbReference>
<dbReference type="AlphaFoldDB" id="A0A0K1JLL5"/>
<evidence type="ECO:0000259" key="7">
    <source>
        <dbReference type="Pfam" id="PF02668"/>
    </source>
</evidence>
<keyword evidence="5" id="KW-0560">Oxidoreductase</keyword>
<keyword evidence="4 8" id="KW-0223">Dioxygenase</keyword>
<evidence type="ECO:0000256" key="4">
    <source>
        <dbReference type="ARBA" id="ARBA00022964"/>
    </source>
</evidence>
<dbReference type="OrthoDB" id="581608at2"/>
<keyword evidence="3" id="KW-0479">Metal-binding</keyword>